<protein>
    <submittedName>
        <fullName evidence="1">Glycoside hydrolase family protein</fullName>
    </submittedName>
</protein>
<accession>A0AAU8J8B9</accession>
<dbReference type="GO" id="GO:0016787">
    <property type="term" value="F:hydrolase activity"/>
    <property type="evidence" value="ECO:0007669"/>
    <property type="project" value="UniProtKB-KW"/>
</dbReference>
<evidence type="ECO:0000313" key="1">
    <source>
        <dbReference type="EMBL" id="XCM35072.1"/>
    </source>
</evidence>
<dbReference type="RefSeq" id="WP_354634779.1">
    <property type="nucleotide sequence ID" value="NZ_CP159837.1"/>
</dbReference>
<keyword evidence="1" id="KW-0378">Hydrolase</keyword>
<gene>
    <name evidence="1" type="ORF">ABWT76_003726</name>
</gene>
<sequence>MTSSSKLAQPKLFNRIVAATAAISLVLLLQHCQSRKSANLELSERGYQAPLVMRGGDPYIRALMRTISASESNVSRPYWVIYGGKYVKKLDRHPDICERISVGPNYGNCSTAAGRYQFITTTWEEMAERYHPNQHKFLFWESYSFEPEYQDRVIYGWLSDPEAWGVDIPQLLRDGKIDEVLWLLSGTWTSLGYGIETNSMSRYLPDIYQEILQEELQ</sequence>
<proteinExistence type="predicted"/>
<name>A0AAU8J8B9_9CYAN</name>
<dbReference type="EMBL" id="CP159837">
    <property type="protein sequence ID" value="XCM35072.1"/>
    <property type="molecule type" value="Genomic_DNA"/>
</dbReference>
<reference evidence="1" key="1">
    <citation type="submission" date="2024-07" db="EMBL/GenBank/DDBJ databases">
        <authorList>
            <person name="Kim Y.J."/>
            <person name="Jeong J.Y."/>
        </authorList>
    </citation>
    <scope>NUCLEOTIDE SEQUENCE</scope>
    <source>
        <strain evidence="1">GIHE-MW2</strain>
    </source>
</reference>
<dbReference type="AlphaFoldDB" id="A0AAU8J8B9"/>
<organism evidence="1">
    <name type="scientific">Planktothricoides raciborskii GIHE-MW2</name>
    <dbReference type="NCBI Taxonomy" id="2792601"/>
    <lineage>
        <taxon>Bacteria</taxon>
        <taxon>Bacillati</taxon>
        <taxon>Cyanobacteriota</taxon>
        <taxon>Cyanophyceae</taxon>
        <taxon>Oscillatoriophycideae</taxon>
        <taxon>Oscillatoriales</taxon>
        <taxon>Oscillatoriaceae</taxon>
        <taxon>Planktothricoides</taxon>
    </lineage>
</organism>
<dbReference type="InterPro" id="IPR023346">
    <property type="entry name" value="Lysozyme-like_dom_sf"/>
</dbReference>
<dbReference type="SUPFAM" id="SSF53955">
    <property type="entry name" value="Lysozyme-like"/>
    <property type="match status" value="1"/>
</dbReference>
<dbReference type="Gene3D" id="1.10.530.10">
    <property type="match status" value="1"/>
</dbReference>